<dbReference type="PANTHER" id="PTHR10865">
    <property type="entry name" value="METASTASIS-ASSOCIATED PROTEIN AND MESODERM INDUCTION EARLY RESPONSE PROTEIN"/>
    <property type="match status" value="1"/>
</dbReference>
<evidence type="ECO:0000259" key="10">
    <source>
        <dbReference type="PROSITE" id="PS51293"/>
    </source>
</evidence>
<evidence type="ECO:0000256" key="8">
    <source>
        <dbReference type="SAM" id="MobiDB-lite"/>
    </source>
</evidence>
<dbReference type="SUPFAM" id="SSF46689">
    <property type="entry name" value="Homeodomain-like"/>
    <property type="match status" value="1"/>
</dbReference>
<dbReference type="GO" id="GO:0008270">
    <property type="term" value="F:zinc ion binding"/>
    <property type="evidence" value="ECO:0007669"/>
    <property type="project" value="UniProtKB-KW"/>
</dbReference>
<name>A0AAN5C9G1_9BILA</name>
<dbReference type="Pfam" id="PF01448">
    <property type="entry name" value="ELM2"/>
    <property type="match status" value="1"/>
</dbReference>
<dbReference type="InterPro" id="IPR040138">
    <property type="entry name" value="MIER/MTA"/>
</dbReference>
<keyword evidence="4" id="KW-0863">Zinc-finger</keyword>
<feature type="compositionally biased region" description="Acidic residues" evidence="8">
    <location>
        <begin position="385"/>
        <end position="394"/>
    </location>
</feature>
<keyword evidence="5" id="KW-0862">Zinc</keyword>
<dbReference type="GO" id="GO:0005654">
    <property type="term" value="C:nucleoplasm"/>
    <property type="evidence" value="ECO:0007669"/>
    <property type="project" value="TreeGrafter"/>
</dbReference>
<proteinExistence type="predicted"/>
<dbReference type="GO" id="GO:0003677">
    <property type="term" value="F:DNA binding"/>
    <property type="evidence" value="ECO:0007669"/>
    <property type="project" value="UniProtKB-KW"/>
</dbReference>
<dbReference type="AlphaFoldDB" id="A0AAN5C9G1"/>
<dbReference type="InterPro" id="IPR001005">
    <property type="entry name" value="SANT/Myb"/>
</dbReference>
<dbReference type="Gene3D" id="1.10.10.60">
    <property type="entry name" value="Homeodomain-like"/>
    <property type="match status" value="1"/>
</dbReference>
<dbReference type="PROSITE" id="PS51293">
    <property type="entry name" value="SANT"/>
    <property type="match status" value="1"/>
</dbReference>
<evidence type="ECO:0000313" key="11">
    <source>
        <dbReference type="EMBL" id="GMR34742.1"/>
    </source>
</evidence>
<dbReference type="PROSITE" id="PS51156">
    <property type="entry name" value="ELM2"/>
    <property type="match status" value="1"/>
</dbReference>
<evidence type="ECO:0000256" key="1">
    <source>
        <dbReference type="ARBA" id="ARBA00004123"/>
    </source>
</evidence>
<evidence type="ECO:0000259" key="9">
    <source>
        <dbReference type="PROSITE" id="PS51156"/>
    </source>
</evidence>
<dbReference type="InterPro" id="IPR009057">
    <property type="entry name" value="Homeodomain-like_sf"/>
</dbReference>
<evidence type="ECO:0000256" key="5">
    <source>
        <dbReference type="ARBA" id="ARBA00022833"/>
    </source>
</evidence>
<keyword evidence="2" id="KW-0678">Repressor</keyword>
<keyword evidence="7" id="KW-0539">Nucleus</keyword>
<accession>A0AAN5C9G1</accession>
<evidence type="ECO:0000256" key="4">
    <source>
        <dbReference type="ARBA" id="ARBA00022771"/>
    </source>
</evidence>
<dbReference type="GO" id="GO:0003714">
    <property type="term" value="F:transcription corepressor activity"/>
    <property type="evidence" value="ECO:0007669"/>
    <property type="project" value="TreeGrafter"/>
</dbReference>
<dbReference type="GO" id="GO:0042826">
    <property type="term" value="F:histone deacetylase binding"/>
    <property type="evidence" value="ECO:0007669"/>
    <property type="project" value="TreeGrafter"/>
</dbReference>
<organism evidence="11 12">
    <name type="scientific">Pristionchus mayeri</name>
    <dbReference type="NCBI Taxonomy" id="1317129"/>
    <lineage>
        <taxon>Eukaryota</taxon>
        <taxon>Metazoa</taxon>
        <taxon>Ecdysozoa</taxon>
        <taxon>Nematoda</taxon>
        <taxon>Chromadorea</taxon>
        <taxon>Rhabditida</taxon>
        <taxon>Rhabditina</taxon>
        <taxon>Diplogasteromorpha</taxon>
        <taxon>Diplogasteroidea</taxon>
        <taxon>Neodiplogasteridae</taxon>
        <taxon>Pristionchus</taxon>
    </lineage>
</organism>
<keyword evidence="12" id="KW-1185">Reference proteome</keyword>
<feature type="region of interest" description="Disordered" evidence="8">
    <location>
        <begin position="1"/>
        <end position="117"/>
    </location>
</feature>
<evidence type="ECO:0000256" key="2">
    <source>
        <dbReference type="ARBA" id="ARBA00022491"/>
    </source>
</evidence>
<dbReference type="GO" id="GO:0000122">
    <property type="term" value="P:negative regulation of transcription by RNA polymerase II"/>
    <property type="evidence" value="ECO:0007669"/>
    <property type="project" value="TreeGrafter"/>
</dbReference>
<keyword evidence="6" id="KW-0238">DNA-binding</keyword>
<feature type="compositionally biased region" description="Low complexity" evidence="8">
    <location>
        <begin position="364"/>
        <end position="373"/>
    </location>
</feature>
<feature type="domain" description="SANT" evidence="10">
    <location>
        <begin position="272"/>
        <end position="324"/>
    </location>
</feature>
<dbReference type="FunFam" id="1.10.10.60:FF:000012">
    <property type="entry name" value="Metastasis-associated 1 family, member 3"/>
    <property type="match status" value="1"/>
</dbReference>
<dbReference type="SMART" id="SM00717">
    <property type="entry name" value="SANT"/>
    <property type="match status" value="1"/>
</dbReference>
<dbReference type="EMBL" id="BTRK01000002">
    <property type="protein sequence ID" value="GMR34742.1"/>
    <property type="molecule type" value="Genomic_DNA"/>
</dbReference>
<keyword evidence="3" id="KW-0479">Metal-binding</keyword>
<gene>
    <name evidence="11" type="ORF">PMAYCL1PPCAC_04937</name>
</gene>
<evidence type="ECO:0008006" key="13">
    <source>
        <dbReference type="Google" id="ProtNLM"/>
    </source>
</evidence>
<dbReference type="InterPro" id="IPR000949">
    <property type="entry name" value="ELM2_dom"/>
</dbReference>
<feature type="compositionally biased region" description="Basic and acidic residues" evidence="8">
    <location>
        <begin position="1"/>
        <end position="14"/>
    </location>
</feature>
<comment type="caution">
    <text evidence="11">The sequence shown here is derived from an EMBL/GenBank/DDBJ whole genome shotgun (WGS) entry which is preliminary data.</text>
</comment>
<feature type="region of interest" description="Disordered" evidence="8">
    <location>
        <begin position="364"/>
        <end position="425"/>
    </location>
</feature>
<evidence type="ECO:0000256" key="3">
    <source>
        <dbReference type="ARBA" id="ARBA00022723"/>
    </source>
</evidence>
<dbReference type="Proteomes" id="UP001328107">
    <property type="component" value="Unassembled WGS sequence"/>
</dbReference>
<reference evidence="12" key="1">
    <citation type="submission" date="2022-10" db="EMBL/GenBank/DDBJ databases">
        <title>Genome assembly of Pristionchus species.</title>
        <authorList>
            <person name="Yoshida K."/>
            <person name="Sommer R.J."/>
        </authorList>
    </citation>
    <scope>NUCLEOTIDE SEQUENCE [LARGE SCALE GENOMIC DNA]</scope>
    <source>
        <strain evidence="12">RS5460</strain>
    </source>
</reference>
<evidence type="ECO:0000256" key="7">
    <source>
        <dbReference type="ARBA" id="ARBA00023242"/>
    </source>
</evidence>
<sequence>MDPRDSELPDHPEDPFQPEEQMAPPPPPPLADEDAEDFVDDENEEDDEATLDEEEAMIDDDEDELDDLEAEADIDIEELRKKYGYGAPAPTEDDPCMSSTAEEAEAEDEEESESCYQKSIIPVRDFVKPIMQALESATNNYFGVAENEAEEEDVDYEPPEKKEFQIRVDPLLYQAAVPETTEDADPSTCTEEHPQGTLLWSPNDELSGESLNRFVHEWVARRHGVQHDDGNIDSRDDEDALFALLNSAYSTSAAAAAFPYRPANQCEQTGGRLPTQFTAEERDAFENGFKDNYKNFRVIKESFVPSRTLGELINYYYHWKKTARFNEFRQRAQRRDFMTEVMDQMESKRRREEKAAEVAAAAAAAAAASSDSSAPPPTVIHSENAYEDEVEYEDTLAGSSSDEPPVDVWAAPPPATQLEQPTESA</sequence>
<comment type="subcellular location">
    <subcellularLocation>
        <location evidence="1">Nucleus</location>
    </subcellularLocation>
</comment>
<feature type="domain" description="ELM2" evidence="9">
    <location>
        <begin position="164"/>
        <end position="262"/>
    </location>
</feature>
<dbReference type="PANTHER" id="PTHR10865:SF28">
    <property type="entry name" value="ELM2 DOMAIN-CONTAINING PROTEIN"/>
    <property type="match status" value="1"/>
</dbReference>
<protein>
    <recommendedName>
        <fullName evidence="13">Mesoderm induction early response protein 1</fullName>
    </recommendedName>
</protein>
<dbReference type="InterPro" id="IPR017884">
    <property type="entry name" value="SANT_dom"/>
</dbReference>
<evidence type="ECO:0000313" key="12">
    <source>
        <dbReference type="Proteomes" id="UP001328107"/>
    </source>
</evidence>
<feature type="compositionally biased region" description="Acidic residues" evidence="8">
    <location>
        <begin position="102"/>
        <end position="113"/>
    </location>
</feature>
<feature type="compositionally biased region" description="Acidic residues" evidence="8">
    <location>
        <begin position="31"/>
        <end position="76"/>
    </location>
</feature>
<evidence type="ECO:0000256" key="6">
    <source>
        <dbReference type="ARBA" id="ARBA00023125"/>
    </source>
</evidence>